<feature type="region of interest" description="Disordered" evidence="1">
    <location>
        <begin position="590"/>
        <end position="612"/>
    </location>
</feature>
<name>A0A8H4J6W1_9PEZI</name>
<sequence>MARIFIPPRYKVVLAIATFFLISLLLLGSPTNIDHVPTYEEVSEKIKNPSLPSIPRLPNSYNPFAPAAHKPPVQANSSSGETTWFSDWKWQNPFSSSITLDENRAVLPPLKPRQQIYTFYDGDVKQDPAIREAEEQLLLQWRRAWWAQGFKPVVLGRAEAMNNPLYKTLQLANLKETPELQKLELEVARWLAWGNMGTGILVNWLTLPMAPYDDPFLVMLRRGEYPKLTRFEPLRNGLFVGEKDAINAAAKAALNDPTKLKKASNIIDAIPEELWTVEKKGDAIALYDLETIKTSYKDVAKKLEGKASADGLLALAQLMNSHLHNTWQTTFESGIAVLMPVPAHMTALTEEAVDIARNLSQCSESPMPASYPPNRKYKPCVASTPLKVKLTPTYQNESALFNIGTVPHPYTFLSLNHQRDALNARFLRREVKERDLWLVSVTKQLLGTGKSASSRISHFKEAVASERGAHHSLWLTAERESQKDINWIFGFNLPNTPPDDGKSETPVPGPERRPPPPKPEGPVPTEQELGQERELLRKAREAIKSKVKEMIRVRAAVEAWNIADTEAWRFARAFSARRRMERLVWEEEESKFAGAERRKGSSWGRWFDKDKD</sequence>
<keyword evidence="4" id="KW-1185">Reference proteome</keyword>
<evidence type="ECO:0000256" key="2">
    <source>
        <dbReference type="SAM" id="SignalP"/>
    </source>
</evidence>
<feature type="region of interest" description="Disordered" evidence="1">
    <location>
        <begin position="492"/>
        <end position="531"/>
    </location>
</feature>
<dbReference type="Proteomes" id="UP000572817">
    <property type="component" value="Unassembled WGS sequence"/>
</dbReference>
<keyword evidence="2" id="KW-0732">Signal</keyword>
<dbReference type="PANTHER" id="PTHR42055">
    <property type="entry name" value="YALI0E03476P"/>
    <property type="match status" value="1"/>
</dbReference>
<dbReference type="EMBL" id="WWBZ02000001">
    <property type="protein sequence ID" value="KAF4314271.1"/>
    <property type="molecule type" value="Genomic_DNA"/>
</dbReference>
<feature type="chain" id="PRO_5034218478" evidence="2">
    <location>
        <begin position="29"/>
        <end position="612"/>
    </location>
</feature>
<comment type="caution">
    <text evidence="3">The sequence shown here is derived from an EMBL/GenBank/DDBJ whole genome shotgun (WGS) entry which is preliminary data.</text>
</comment>
<feature type="signal peptide" evidence="2">
    <location>
        <begin position="1"/>
        <end position="28"/>
    </location>
</feature>
<evidence type="ECO:0000313" key="4">
    <source>
        <dbReference type="Proteomes" id="UP000572817"/>
    </source>
</evidence>
<protein>
    <submittedName>
        <fullName evidence="3">Uncharacterized protein</fullName>
    </submittedName>
</protein>
<dbReference type="PANTHER" id="PTHR42055:SF1">
    <property type="entry name" value="YALI0E03476P"/>
    <property type="match status" value="1"/>
</dbReference>
<dbReference type="AlphaFoldDB" id="A0A8H4J6W1"/>
<gene>
    <name evidence="3" type="ORF">GTA08_BOTSDO00493</name>
</gene>
<evidence type="ECO:0000313" key="3">
    <source>
        <dbReference type="EMBL" id="KAF4314271.1"/>
    </source>
</evidence>
<evidence type="ECO:0000256" key="1">
    <source>
        <dbReference type="SAM" id="MobiDB-lite"/>
    </source>
</evidence>
<proteinExistence type="predicted"/>
<reference evidence="3" key="1">
    <citation type="submission" date="2020-04" db="EMBL/GenBank/DDBJ databases">
        <title>Genome Assembly and Annotation of Botryosphaeria dothidea sdau 11-99, a Latent Pathogen of Apple Fruit Ring Rot in China.</title>
        <authorList>
            <person name="Yu C."/>
            <person name="Diao Y."/>
            <person name="Lu Q."/>
            <person name="Zhao J."/>
            <person name="Cui S."/>
            <person name="Peng C."/>
            <person name="He B."/>
            <person name="Liu H."/>
        </authorList>
    </citation>
    <scope>NUCLEOTIDE SEQUENCE [LARGE SCALE GENOMIC DNA]</scope>
    <source>
        <strain evidence="3">Sdau11-99</strain>
    </source>
</reference>
<organism evidence="3 4">
    <name type="scientific">Botryosphaeria dothidea</name>
    <dbReference type="NCBI Taxonomy" id="55169"/>
    <lineage>
        <taxon>Eukaryota</taxon>
        <taxon>Fungi</taxon>
        <taxon>Dikarya</taxon>
        <taxon>Ascomycota</taxon>
        <taxon>Pezizomycotina</taxon>
        <taxon>Dothideomycetes</taxon>
        <taxon>Dothideomycetes incertae sedis</taxon>
        <taxon>Botryosphaeriales</taxon>
        <taxon>Botryosphaeriaceae</taxon>
        <taxon>Botryosphaeria</taxon>
    </lineage>
</organism>
<accession>A0A8H4J6W1</accession>
<dbReference type="OrthoDB" id="5312133at2759"/>
<feature type="compositionally biased region" description="Basic and acidic residues" evidence="1">
    <location>
        <begin position="590"/>
        <end position="599"/>
    </location>
</feature>